<name>A0A0L7KXG1_OPEBR</name>
<evidence type="ECO:0000256" key="10">
    <source>
        <dbReference type="ARBA" id="ARBA00022833"/>
    </source>
</evidence>
<keyword evidence="9" id="KW-0378">Hydrolase</keyword>
<dbReference type="FunFam" id="3.30.70.340:FF:000002">
    <property type="entry name" value="Carboxypeptidase A"/>
    <property type="match status" value="1"/>
</dbReference>
<accession>A0A0L7KXG1</accession>
<feature type="chain" id="PRO_5005572877" description="Zinc carboxypeptidase A 1" evidence="16">
    <location>
        <begin position="18"/>
        <end position="1144"/>
    </location>
</feature>
<keyword evidence="19" id="KW-1185">Reference proteome</keyword>
<reference evidence="18 19" key="1">
    <citation type="journal article" date="2015" name="Genome Biol. Evol.">
        <title>The genome of winter moth (Operophtera brumata) provides a genomic perspective on sexual dimorphism and phenology.</title>
        <authorList>
            <person name="Derks M.F."/>
            <person name="Smit S."/>
            <person name="Salis L."/>
            <person name="Schijlen E."/>
            <person name="Bossers A."/>
            <person name="Mateman C."/>
            <person name="Pijl A.S."/>
            <person name="de Ridder D."/>
            <person name="Groenen M.A."/>
            <person name="Visser M.E."/>
            <person name="Megens H.J."/>
        </authorList>
    </citation>
    <scope>NUCLEOTIDE SEQUENCE [LARGE SCALE GENOMIC DNA]</scope>
    <source>
        <strain evidence="18">WM2013NL</strain>
        <tissue evidence="18">Head and thorax</tissue>
    </source>
</reference>
<evidence type="ECO:0000256" key="12">
    <source>
        <dbReference type="ARBA" id="ARBA00023157"/>
    </source>
</evidence>
<dbReference type="SMART" id="SM00631">
    <property type="entry name" value="Zn_pept"/>
    <property type="match status" value="3"/>
</dbReference>
<dbReference type="InterPro" id="IPR057246">
    <property type="entry name" value="CARBOXYPEPT_ZN_1"/>
</dbReference>
<dbReference type="Gene3D" id="3.40.630.10">
    <property type="entry name" value="Zn peptidases"/>
    <property type="match status" value="4"/>
</dbReference>
<dbReference type="PROSITE" id="PS52035">
    <property type="entry name" value="PEPTIDASE_M14"/>
    <property type="match status" value="3"/>
</dbReference>
<dbReference type="SUPFAM" id="SSF54897">
    <property type="entry name" value="Protease propeptides/inhibitors"/>
    <property type="match status" value="3"/>
</dbReference>
<evidence type="ECO:0000256" key="3">
    <source>
        <dbReference type="ARBA" id="ARBA00005988"/>
    </source>
</evidence>
<comment type="cofactor">
    <cofactor evidence="1">
        <name>Zn(2+)</name>
        <dbReference type="ChEBI" id="CHEBI:29105"/>
    </cofactor>
</comment>
<keyword evidence="4" id="KW-0964">Secreted</keyword>
<keyword evidence="7" id="KW-0479">Metal-binding</keyword>
<dbReference type="PANTHER" id="PTHR11705:SF153">
    <property type="entry name" value="ZINC CARBOXYPEPTIDASE A 1-LIKE PROTEIN"/>
    <property type="match status" value="1"/>
</dbReference>
<comment type="caution">
    <text evidence="18">The sequence shown here is derived from an EMBL/GenBank/DDBJ whole genome shotgun (WGS) entry which is preliminary data.</text>
</comment>
<dbReference type="FunFam" id="3.40.630.10:FF:000040">
    <property type="entry name" value="zinc carboxypeptidase"/>
    <property type="match status" value="1"/>
</dbReference>
<evidence type="ECO:0000256" key="2">
    <source>
        <dbReference type="ARBA" id="ARBA00004613"/>
    </source>
</evidence>
<evidence type="ECO:0000256" key="8">
    <source>
        <dbReference type="ARBA" id="ARBA00022729"/>
    </source>
</evidence>
<comment type="similarity">
    <text evidence="3 15">Belongs to the peptidase M14 family.</text>
</comment>
<comment type="function">
    <text evidence="13">Involved in the digestion of the blood meal.</text>
</comment>
<dbReference type="SUPFAM" id="SSF53187">
    <property type="entry name" value="Zn-dependent exopeptidases"/>
    <property type="match status" value="3"/>
</dbReference>
<dbReference type="AlphaFoldDB" id="A0A0L7KXG1"/>
<evidence type="ECO:0000256" key="7">
    <source>
        <dbReference type="ARBA" id="ARBA00022723"/>
    </source>
</evidence>
<dbReference type="GO" id="GO:0005615">
    <property type="term" value="C:extracellular space"/>
    <property type="evidence" value="ECO:0007669"/>
    <property type="project" value="TreeGrafter"/>
</dbReference>
<dbReference type="InterPro" id="IPR000834">
    <property type="entry name" value="Peptidase_M14"/>
</dbReference>
<dbReference type="EMBL" id="JTDY01004606">
    <property type="protein sequence ID" value="KOB67958.1"/>
    <property type="molecule type" value="Genomic_DNA"/>
</dbReference>
<evidence type="ECO:0000256" key="9">
    <source>
        <dbReference type="ARBA" id="ARBA00022801"/>
    </source>
</evidence>
<evidence type="ECO:0000256" key="14">
    <source>
        <dbReference type="ARBA" id="ARBA00069039"/>
    </source>
</evidence>
<keyword evidence="11" id="KW-0482">Metalloprotease</keyword>
<evidence type="ECO:0000256" key="13">
    <source>
        <dbReference type="ARBA" id="ARBA00057299"/>
    </source>
</evidence>
<dbReference type="PANTHER" id="PTHR11705">
    <property type="entry name" value="PROTEASE FAMILY M14 CARBOXYPEPTIDASE A,B"/>
    <property type="match status" value="1"/>
</dbReference>
<dbReference type="GO" id="GO:0008270">
    <property type="term" value="F:zinc ion binding"/>
    <property type="evidence" value="ECO:0007669"/>
    <property type="project" value="InterPro"/>
</dbReference>
<feature type="active site" description="Proton donor/acceptor" evidence="15">
    <location>
        <position position="320"/>
    </location>
</feature>
<feature type="domain" description="Peptidase M14" evidence="17">
    <location>
        <begin position="890"/>
        <end position="1096"/>
    </location>
</feature>
<keyword evidence="12" id="KW-1015">Disulfide bond</keyword>
<evidence type="ECO:0000256" key="11">
    <source>
        <dbReference type="ARBA" id="ARBA00023049"/>
    </source>
</evidence>
<evidence type="ECO:0000256" key="5">
    <source>
        <dbReference type="ARBA" id="ARBA00022645"/>
    </source>
</evidence>
<comment type="subcellular location">
    <subcellularLocation>
        <location evidence="2">Secreted</location>
    </subcellularLocation>
</comment>
<dbReference type="InterPro" id="IPR003146">
    <property type="entry name" value="M14A_act_pep"/>
</dbReference>
<dbReference type="PROSITE" id="PS00132">
    <property type="entry name" value="CARBOXYPEPT_ZN_1"/>
    <property type="match status" value="1"/>
</dbReference>
<dbReference type="Proteomes" id="UP000037510">
    <property type="component" value="Unassembled WGS sequence"/>
</dbReference>
<dbReference type="GO" id="GO:0006508">
    <property type="term" value="P:proteolysis"/>
    <property type="evidence" value="ECO:0007669"/>
    <property type="project" value="UniProtKB-KW"/>
</dbReference>
<feature type="active site" description="Proton donor/acceptor" evidence="15">
    <location>
        <position position="738"/>
    </location>
</feature>
<keyword evidence="5 18" id="KW-0121">Carboxypeptidase</keyword>
<dbReference type="InterPro" id="IPR057247">
    <property type="entry name" value="CARBOXYPEPT_ZN_2"/>
</dbReference>
<organism evidence="18 19">
    <name type="scientific">Operophtera brumata</name>
    <name type="common">Winter moth</name>
    <name type="synonym">Phalaena brumata</name>
    <dbReference type="NCBI Taxonomy" id="104452"/>
    <lineage>
        <taxon>Eukaryota</taxon>
        <taxon>Metazoa</taxon>
        <taxon>Ecdysozoa</taxon>
        <taxon>Arthropoda</taxon>
        <taxon>Hexapoda</taxon>
        <taxon>Insecta</taxon>
        <taxon>Pterygota</taxon>
        <taxon>Neoptera</taxon>
        <taxon>Endopterygota</taxon>
        <taxon>Lepidoptera</taxon>
        <taxon>Glossata</taxon>
        <taxon>Ditrysia</taxon>
        <taxon>Geometroidea</taxon>
        <taxon>Geometridae</taxon>
        <taxon>Larentiinae</taxon>
        <taxon>Operophtera</taxon>
    </lineage>
</organism>
<keyword evidence="6" id="KW-0645">Protease</keyword>
<dbReference type="PROSITE" id="PS00133">
    <property type="entry name" value="CARBOXYPEPT_ZN_2"/>
    <property type="match status" value="1"/>
</dbReference>
<feature type="domain" description="Peptidase M14" evidence="17">
    <location>
        <begin position="482"/>
        <end position="772"/>
    </location>
</feature>
<dbReference type="FunFam" id="3.40.630.10:FF:000084">
    <property type="entry name" value="Carboxypeptidase B2"/>
    <property type="match status" value="2"/>
</dbReference>
<dbReference type="GO" id="GO:0004181">
    <property type="term" value="F:metallocarboxypeptidase activity"/>
    <property type="evidence" value="ECO:0007669"/>
    <property type="project" value="InterPro"/>
</dbReference>
<proteinExistence type="inferred from homology"/>
<feature type="signal peptide" evidence="16">
    <location>
        <begin position="1"/>
        <end position="17"/>
    </location>
</feature>
<evidence type="ECO:0000256" key="16">
    <source>
        <dbReference type="SAM" id="SignalP"/>
    </source>
</evidence>
<feature type="active site" description="Proton donor/acceptor" evidence="15">
    <location>
        <position position="1062"/>
    </location>
</feature>
<protein>
    <recommendedName>
        <fullName evidence="14">Zinc carboxypeptidase A 1</fullName>
    </recommendedName>
</protein>
<dbReference type="CDD" id="cd03860">
    <property type="entry name" value="M14_CP_A-B_like"/>
    <property type="match status" value="1"/>
</dbReference>
<dbReference type="STRING" id="104452.A0A0L7KXG1"/>
<evidence type="ECO:0000256" key="6">
    <source>
        <dbReference type="ARBA" id="ARBA00022670"/>
    </source>
</evidence>
<gene>
    <name evidence="18" type="ORF">OBRU01_19030</name>
</gene>
<dbReference type="Pfam" id="PF02244">
    <property type="entry name" value="Propep_M14"/>
    <property type="match status" value="3"/>
</dbReference>
<evidence type="ECO:0000313" key="18">
    <source>
        <dbReference type="EMBL" id="KOB67958.1"/>
    </source>
</evidence>
<evidence type="ECO:0000313" key="19">
    <source>
        <dbReference type="Proteomes" id="UP000037510"/>
    </source>
</evidence>
<evidence type="ECO:0000256" key="1">
    <source>
        <dbReference type="ARBA" id="ARBA00001947"/>
    </source>
</evidence>
<evidence type="ECO:0000256" key="4">
    <source>
        <dbReference type="ARBA" id="ARBA00022525"/>
    </source>
</evidence>
<keyword evidence="10" id="KW-0862">Zinc</keyword>
<evidence type="ECO:0000259" key="17">
    <source>
        <dbReference type="PROSITE" id="PS52035"/>
    </source>
</evidence>
<evidence type="ECO:0000256" key="15">
    <source>
        <dbReference type="PROSITE-ProRule" id="PRU01379"/>
    </source>
</evidence>
<dbReference type="InterPro" id="IPR036990">
    <property type="entry name" value="M14A-like_propep"/>
</dbReference>
<dbReference type="Pfam" id="PF00246">
    <property type="entry name" value="Peptidase_M14"/>
    <property type="match status" value="5"/>
</dbReference>
<keyword evidence="8 16" id="KW-0732">Signal</keyword>
<dbReference type="Gene3D" id="3.30.70.340">
    <property type="entry name" value="Metallocarboxypeptidase-like"/>
    <property type="match status" value="3"/>
</dbReference>
<dbReference type="PRINTS" id="PR00765">
    <property type="entry name" value="CRBOXYPTASEA"/>
</dbReference>
<feature type="domain" description="Peptidase M14" evidence="17">
    <location>
        <begin position="117"/>
        <end position="354"/>
    </location>
</feature>
<sequence>MLLKIIPIFLVATLAAAKFRFDNYTLYKVLPNNVEQVKVLQNLQDSDSRFDFWSDPVPSAESVSVLSSPEDKGVLEEYLKSYGIDFGVSFANIQEIIDKQTVKPYTRGDFRSLALDAYHTNDQINAWIDDLAATFPDIVTALVGGVSFEGREIRGFKISHGAGKKIVFIEAGIHSREWISPATVIYMANELLTSEDEWTKAVAREFDWYIFPFRLWRKNRRPVGTEFGIDLNRNWNNNWLGMQLTKKPETRSLSDYIRTVGDDIELYLSFHSAGQLLLLPYGNTTEPLNNYYDAVSDHATGTSIDWVKDEFDTPLVYCYELRDKGEYHFLLPPEQIIPTGQETWDSVLEMIHQAKRFGYMNGGAGLQASVLVISLMMISYIFNFRFDNYTLYKILPKSVEQVKLLQNLQDNDLRYDFWSDPMPSAEFINILSSPENKENLEGLLNGNKIMFEIAMSNIQEAIDKETVKTYTRGNIRTMTWDGYYTNDQINTWIDDLAAAFPDIVTTLVGGTSYEGRPIRGLRISHGEGRRVIFLEGGIHSREWISPATVCFITNELLTSDDEETKAAARDFDWYIFPVTNPDGYIWSHDEFRMWRKNRRPVGTNYGIDLNRNWNNNWLVVGASTNPASDTYAGIGPFSEPETRDLSTFIRSIGDRIDIYLSFHSFSQLLMLPFGNSTEPAANYQEAMNVGRRAMGALSVRYGTQYVTGNIAEAIYEATGGSVDWVKEQLKVPLVYCYELRDRGSVGFLLPTDQILPSGLETMDSVLEIIHQAKRLGVINGAGVVLISAAEKFRFDNYTLYKILPKNVNQINLLQNLQNTDLRYDFWSEPTPSKEYVNILSSPEYKGDLEALLNGNGIKFEISMPNIQEAIDKETRKTYTRGNPRSMTWDAYYTNDQINDWIDDLAATYPDIVTKLTIGSSYEGRPIRGLKISHGGSENKRVIFLEGGIHAREWISPATVCFITNELLTSDYELTKAAAQEYDCSECGVRTDVLLENTSIKDSIDIYLTFHSYGQMLLIPFGNTTEPLANYYDARNVGRHEASGAADDWVKERIKAPLVYCYELRDTGTSGFLLPEEQIRDTGEETMDSILELIHQGRRFGVISGPPAANGASELRISAFVIIHYKKDGKDIPNKDNSQTYLHIT</sequence>